<sequence length="32" mass="3642">MYPAPMNGHPGEKRGRRGVVYVLQNIFLPNTE</sequence>
<dbReference type="EMBL" id="BK032585">
    <property type="protein sequence ID" value="DAF49635.1"/>
    <property type="molecule type" value="Genomic_DNA"/>
</dbReference>
<evidence type="ECO:0000313" key="1">
    <source>
        <dbReference type="EMBL" id="DAF49635.1"/>
    </source>
</evidence>
<accession>A0A8S5SFL6</accession>
<protein>
    <submittedName>
        <fullName evidence="1">Uncharacterized protein</fullName>
    </submittedName>
</protein>
<reference evidence="1" key="1">
    <citation type="journal article" date="2021" name="Proc. Natl. Acad. Sci. U.S.A.">
        <title>A Catalog of Tens of Thousands of Viruses from Human Metagenomes Reveals Hidden Associations with Chronic Diseases.</title>
        <authorList>
            <person name="Tisza M.J."/>
            <person name="Buck C.B."/>
        </authorList>
    </citation>
    <scope>NUCLEOTIDE SEQUENCE</scope>
    <source>
        <strain evidence="1">Ctuev19</strain>
    </source>
</reference>
<organism evidence="1">
    <name type="scientific">Myoviridae sp. ctuev19</name>
    <dbReference type="NCBI Taxonomy" id="2827716"/>
    <lineage>
        <taxon>Viruses</taxon>
        <taxon>Duplodnaviria</taxon>
        <taxon>Heunggongvirae</taxon>
        <taxon>Uroviricota</taxon>
        <taxon>Caudoviricetes</taxon>
    </lineage>
</organism>
<name>A0A8S5SFL6_9CAUD</name>
<proteinExistence type="predicted"/>